<feature type="active site" evidence="9">
    <location>
        <position position="182"/>
    </location>
</feature>
<comment type="pathway">
    <text evidence="9">Protein modification; lipoprotein biosynthesis (signal peptide cleavage).</text>
</comment>
<comment type="catalytic activity">
    <reaction evidence="9">
        <text>Release of signal peptides from bacterial membrane prolipoproteins. Hydrolyzes -Xaa-Yaa-Zaa-|-(S,diacylglyceryl)Cys-, in which Xaa is hydrophobic (preferably Leu), and Yaa (Ala or Ser) and Zaa (Gly or Ala) have small, neutral side chains.</text>
        <dbReference type="EC" id="3.4.23.36"/>
    </reaction>
</comment>
<organism evidence="12 13">
    <name type="scientific">Cellulomonas gelida</name>
    <dbReference type="NCBI Taxonomy" id="1712"/>
    <lineage>
        <taxon>Bacteria</taxon>
        <taxon>Bacillati</taxon>
        <taxon>Actinomycetota</taxon>
        <taxon>Actinomycetes</taxon>
        <taxon>Micrococcales</taxon>
        <taxon>Cellulomonadaceae</taxon>
        <taxon>Cellulomonas</taxon>
    </lineage>
</organism>
<evidence type="ECO:0000256" key="2">
    <source>
        <dbReference type="ARBA" id="ARBA00022475"/>
    </source>
</evidence>
<feature type="transmembrane region" description="Helical" evidence="9">
    <location>
        <begin position="67"/>
        <end position="91"/>
    </location>
</feature>
<feature type="transmembrane region" description="Helical" evidence="9">
    <location>
        <begin position="150"/>
        <end position="170"/>
    </location>
</feature>
<dbReference type="PANTHER" id="PTHR33695:SF1">
    <property type="entry name" value="LIPOPROTEIN SIGNAL PEPTIDASE"/>
    <property type="match status" value="1"/>
</dbReference>
<dbReference type="GO" id="GO:0006508">
    <property type="term" value="P:proteolysis"/>
    <property type="evidence" value="ECO:0007669"/>
    <property type="project" value="UniProtKB-KW"/>
</dbReference>
<evidence type="ECO:0000256" key="9">
    <source>
        <dbReference type="HAMAP-Rule" id="MF_00161"/>
    </source>
</evidence>
<feature type="region of interest" description="Disordered" evidence="11">
    <location>
        <begin position="1"/>
        <end position="40"/>
    </location>
</feature>
<evidence type="ECO:0000256" key="4">
    <source>
        <dbReference type="ARBA" id="ARBA00022692"/>
    </source>
</evidence>
<feature type="transmembrane region" description="Helical" evidence="9">
    <location>
        <begin position="111"/>
        <end position="138"/>
    </location>
</feature>
<comment type="function">
    <text evidence="9">This protein specifically catalyzes the removal of signal peptides from prolipoproteins.</text>
</comment>
<gene>
    <name evidence="9" type="primary">lspA</name>
    <name evidence="12" type="ORF">CGE01nite_12010</name>
</gene>
<evidence type="ECO:0000313" key="12">
    <source>
        <dbReference type="EMBL" id="GEA83950.1"/>
    </source>
</evidence>
<evidence type="ECO:0000256" key="11">
    <source>
        <dbReference type="SAM" id="MobiDB-lite"/>
    </source>
</evidence>
<keyword evidence="7 9" id="KW-1133">Transmembrane helix</keyword>
<evidence type="ECO:0000256" key="1">
    <source>
        <dbReference type="ARBA" id="ARBA00006139"/>
    </source>
</evidence>
<sequence>MPSTLPDGDETTDVAPATPTEPTTDRAVPTSDPLDADVAGDADVADDAGAERAAHGRPADERRRRRLVALLVSIAGGVLVLDQLSKAWAIATLDGERRELIGDLLGLQLVFNPGAALSIATGMTWVLTLVAVAVVVVLVRVARRLGSTTWAVALGLLLGGALGNLVDRLVREPGFARGHVIDFIAYVDWFVGNVADIAIVVAAGLVVLLVARGVGVDGTRDHDLADDADGESDGEPGAGHADDADADGSARG</sequence>
<evidence type="ECO:0000256" key="10">
    <source>
        <dbReference type="RuleBase" id="RU004181"/>
    </source>
</evidence>
<keyword evidence="8 9" id="KW-0472">Membrane</keyword>
<keyword evidence="5 9" id="KW-0064">Aspartyl protease</keyword>
<dbReference type="GO" id="GO:0004190">
    <property type="term" value="F:aspartic-type endopeptidase activity"/>
    <property type="evidence" value="ECO:0007669"/>
    <property type="project" value="UniProtKB-UniRule"/>
</dbReference>
<evidence type="ECO:0000256" key="6">
    <source>
        <dbReference type="ARBA" id="ARBA00022801"/>
    </source>
</evidence>
<feature type="active site" evidence="9">
    <location>
        <position position="196"/>
    </location>
</feature>
<evidence type="ECO:0000256" key="8">
    <source>
        <dbReference type="ARBA" id="ARBA00023136"/>
    </source>
</evidence>
<comment type="caution">
    <text evidence="12">The sequence shown here is derived from an EMBL/GenBank/DDBJ whole genome shotgun (WGS) entry which is preliminary data.</text>
</comment>
<comment type="subcellular location">
    <subcellularLocation>
        <location evidence="9">Cell membrane</location>
        <topology evidence="9">Multi-pass membrane protein</topology>
    </subcellularLocation>
</comment>
<keyword evidence="2 9" id="KW-1003">Cell membrane</keyword>
<dbReference type="PROSITE" id="PS00855">
    <property type="entry name" value="SPASE_II"/>
    <property type="match status" value="1"/>
</dbReference>
<keyword evidence="4 9" id="KW-0812">Transmembrane</keyword>
<dbReference type="Proteomes" id="UP000320461">
    <property type="component" value="Unassembled WGS sequence"/>
</dbReference>
<evidence type="ECO:0000313" key="13">
    <source>
        <dbReference type="Proteomes" id="UP000320461"/>
    </source>
</evidence>
<dbReference type="HAMAP" id="MF_00161">
    <property type="entry name" value="LspA"/>
    <property type="match status" value="1"/>
</dbReference>
<feature type="transmembrane region" description="Helical" evidence="9">
    <location>
        <begin position="190"/>
        <end position="211"/>
    </location>
</feature>
<proteinExistence type="inferred from homology"/>
<evidence type="ECO:0000256" key="5">
    <source>
        <dbReference type="ARBA" id="ARBA00022750"/>
    </source>
</evidence>
<dbReference type="Pfam" id="PF01252">
    <property type="entry name" value="Peptidase_A8"/>
    <property type="match status" value="1"/>
</dbReference>
<dbReference type="PRINTS" id="PR00781">
    <property type="entry name" value="LIPOSIGPTASE"/>
</dbReference>
<dbReference type="GO" id="GO:0005886">
    <property type="term" value="C:plasma membrane"/>
    <property type="evidence" value="ECO:0007669"/>
    <property type="project" value="UniProtKB-SubCell"/>
</dbReference>
<keyword evidence="6 9" id="KW-0378">Hydrolase</keyword>
<name>A0A4Y3KLW8_9CELL</name>
<feature type="region of interest" description="Disordered" evidence="11">
    <location>
        <begin position="222"/>
        <end position="252"/>
    </location>
</feature>
<feature type="compositionally biased region" description="Basic and acidic residues" evidence="11">
    <location>
        <begin position="240"/>
        <end position="252"/>
    </location>
</feature>
<dbReference type="EMBL" id="BJLQ01000009">
    <property type="protein sequence ID" value="GEA83950.1"/>
    <property type="molecule type" value="Genomic_DNA"/>
</dbReference>
<dbReference type="InterPro" id="IPR001872">
    <property type="entry name" value="Peptidase_A8"/>
</dbReference>
<evidence type="ECO:0000256" key="3">
    <source>
        <dbReference type="ARBA" id="ARBA00022670"/>
    </source>
</evidence>
<reference evidence="12 13" key="1">
    <citation type="submission" date="2019-06" db="EMBL/GenBank/DDBJ databases">
        <title>Whole genome shotgun sequence of Cellulomonas gelida NBRC 3748.</title>
        <authorList>
            <person name="Hosoyama A."/>
            <person name="Uohara A."/>
            <person name="Ohji S."/>
            <person name="Ichikawa N."/>
        </authorList>
    </citation>
    <scope>NUCLEOTIDE SEQUENCE [LARGE SCALE GENOMIC DNA]</scope>
    <source>
        <strain evidence="12 13">NBRC 3748</strain>
    </source>
</reference>
<keyword evidence="13" id="KW-1185">Reference proteome</keyword>
<evidence type="ECO:0000256" key="7">
    <source>
        <dbReference type="ARBA" id="ARBA00022989"/>
    </source>
</evidence>
<dbReference type="RefSeq" id="WP_371857571.1">
    <property type="nucleotide sequence ID" value="NZ_BJLQ01000009.1"/>
</dbReference>
<comment type="similarity">
    <text evidence="1 9 10">Belongs to the peptidase A8 family.</text>
</comment>
<keyword evidence="3 9" id="KW-0645">Protease</keyword>
<accession>A0A4Y3KLW8</accession>
<protein>
    <recommendedName>
        <fullName evidence="9">Lipoprotein signal peptidase</fullName>
        <ecNumber evidence="9">3.4.23.36</ecNumber>
    </recommendedName>
    <alternativeName>
        <fullName evidence="9">Prolipoprotein signal peptidase</fullName>
    </alternativeName>
    <alternativeName>
        <fullName evidence="9">Signal peptidase II</fullName>
        <shortName evidence="9">SPase II</shortName>
    </alternativeName>
</protein>
<dbReference type="PANTHER" id="PTHR33695">
    <property type="entry name" value="LIPOPROTEIN SIGNAL PEPTIDASE"/>
    <property type="match status" value="1"/>
</dbReference>
<dbReference type="EC" id="3.4.23.36" evidence="9"/>
<dbReference type="AlphaFoldDB" id="A0A4Y3KLW8"/>
<dbReference type="UniPathway" id="UPA00665"/>